<accession>A0A1Q9EIY0</accession>
<dbReference type="InterPro" id="IPR029026">
    <property type="entry name" value="tRNA_m1G_MTases_N"/>
</dbReference>
<evidence type="ECO:0008006" key="4">
    <source>
        <dbReference type="Google" id="ProtNLM"/>
    </source>
</evidence>
<keyword evidence="3" id="KW-1185">Reference proteome</keyword>
<protein>
    <recommendedName>
        <fullName evidence="4">tRNA/rRNA methyltransferase SpoU type domain-containing protein</fullName>
    </recommendedName>
</protein>
<dbReference type="EMBL" id="LSRX01000139">
    <property type="protein sequence ID" value="OLQ07406.1"/>
    <property type="molecule type" value="Genomic_DNA"/>
</dbReference>
<feature type="region of interest" description="Disordered" evidence="1">
    <location>
        <begin position="1"/>
        <end position="27"/>
    </location>
</feature>
<gene>
    <name evidence="2" type="ORF">AK812_SmicGene9163</name>
</gene>
<organism evidence="2 3">
    <name type="scientific">Symbiodinium microadriaticum</name>
    <name type="common">Dinoflagellate</name>
    <name type="synonym">Zooxanthella microadriatica</name>
    <dbReference type="NCBI Taxonomy" id="2951"/>
    <lineage>
        <taxon>Eukaryota</taxon>
        <taxon>Sar</taxon>
        <taxon>Alveolata</taxon>
        <taxon>Dinophyceae</taxon>
        <taxon>Suessiales</taxon>
        <taxon>Symbiodiniaceae</taxon>
        <taxon>Symbiodinium</taxon>
    </lineage>
</organism>
<feature type="compositionally biased region" description="Acidic residues" evidence="1">
    <location>
        <begin position="1"/>
        <end position="14"/>
    </location>
</feature>
<proteinExistence type="predicted"/>
<sequence length="162" mass="17526">MELQELLEDSEDEEPRGASRSQRLEAPLRHPADLVEHQLERYVHVGAAAAGARLAGIRIVLEDLSDPGNRAAILRSVEALGLLHVHEVACVSQAGPLSCELSADVFFSWEDGAGATLQARCFRALVPPVPLVGGDGNLCRWHGAQSHRRAPELSLTYLEVHG</sequence>
<dbReference type="Proteomes" id="UP000186817">
    <property type="component" value="Unassembled WGS sequence"/>
</dbReference>
<reference evidence="2 3" key="1">
    <citation type="submission" date="2016-02" db="EMBL/GenBank/DDBJ databases">
        <title>Genome analysis of coral dinoflagellate symbionts highlights evolutionary adaptations to a symbiotic lifestyle.</title>
        <authorList>
            <person name="Aranda M."/>
            <person name="Li Y."/>
            <person name="Liew Y.J."/>
            <person name="Baumgarten S."/>
            <person name="Simakov O."/>
            <person name="Wilson M."/>
            <person name="Piel J."/>
            <person name="Ashoor H."/>
            <person name="Bougouffa S."/>
            <person name="Bajic V.B."/>
            <person name="Ryu T."/>
            <person name="Ravasi T."/>
            <person name="Bayer T."/>
            <person name="Micklem G."/>
            <person name="Kim H."/>
            <person name="Bhak J."/>
            <person name="Lajeunesse T.C."/>
            <person name="Voolstra C.R."/>
        </authorList>
    </citation>
    <scope>NUCLEOTIDE SEQUENCE [LARGE SCALE GENOMIC DNA]</scope>
    <source>
        <strain evidence="2 3">CCMP2467</strain>
    </source>
</reference>
<dbReference type="AlphaFoldDB" id="A0A1Q9EIY0"/>
<evidence type="ECO:0000256" key="1">
    <source>
        <dbReference type="SAM" id="MobiDB-lite"/>
    </source>
</evidence>
<evidence type="ECO:0000313" key="3">
    <source>
        <dbReference type="Proteomes" id="UP000186817"/>
    </source>
</evidence>
<comment type="caution">
    <text evidence="2">The sequence shown here is derived from an EMBL/GenBank/DDBJ whole genome shotgun (WGS) entry which is preliminary data.</text>
</comment>
<evidence type="ECO:0000313" key="2">
    <source>
        <dbReference type="EMBL" id="OLQ07406.1"/>
    </source>
</evidence>
<name>A0A1Q9EIY0_SYMMI</name>
<dbReference type="Gene3D" id="3.40.1280.10">
    <property type="match status" value="1"/>
</dbReference>